<accession>A0A7V4XSK1</accession>
<feature type="transmembrane region" description="Helical" evidence="1">
    <location>
        <begin position="172"/>
        <end position="193"/>
    </location>
</feature>
<evidence type="ECO:0000256" key="1">
    <source>
        <dbReference type="SAM" id="Phobius"/>
    </source>
</evidence>
<comment type="caution">
    <text evidence="3">The sequence shown here is derived from an EMBL/GenBank/DDBJ whole genome shotgun (WGS) entry which is preliminary data.</text>
</comment>
<dbReference type="EMBL" id="DTKL01000032">
    <property type="protein sequence ID" value="HGY94206.1"/>
    <property type="molecule type" value="Genomic_DNA"/>
</dbReference>
<feature type="transmembrane region" description="Helical" evidence="1">
    <location>
        <begin position="132"/>
        <end position="151"/>
    </location>
</feature>
<name>A0A7V4XSK1_9BACT</name>
<dbReference type="Pfam" id="PF14342">
    <property type="entry name" value="DUF4396"/>
    <property type="match status" value="1"/>
</dbReference>
<reference evidence="3" key="1">
    <citation type="journal article" date="2020" name="mSystems">
        <title>Genome- and Community-Level Interaction Insights into Carbon Utilization and Element Cycling Functions of Hydrothermarchaeota in Hydrothermal Sediment.</title>
        <authorList>
            <person name="Zhou Z."/>
            <person name="Liu Y."/>
            <person name="Xu W."/>
            <person name="Pan J."/>
            <person name="Luo Z.H."/>
            <person name="Li M."/>
        </authorList>
    </citation>
    <scope>NUCLEOTIDE SEQUENCE [LARGE SCALE GENOMIC DNA]</scope>
    <source>
        <strain evidence="3">SpSt-855</strain>
    </source>
</reference>
<proteinExistence type="predicted"/>
<dbReference type="AlphaFoldDB" id="A0A7V4XSK1"/>
<sequence length="237" mass="26281">MLMEIAWISLGIAFVCALIIAVDEVRHPQKMGVMNLVWPITTLYLSVFALWGYFSFGRNKSGHRHHHEMSPGSSGEAHGDDMKMARRNPTWQQIAMAASHCGAGCTLADVVCDFGVFFAGLTLFGSDLLTKYVIDFCGAWLLGIAFQYFSIQPMRHLPVGQALAEAIKADTLSIAAFQVGMYGWMAISYFVLFPSPHLTPLEPQYWLMMQIAMVCGFLTTAPMNRWLVSKGVKEAMG</sequence>
<evidence type="ECO:0000313" key="3">
    <source>
        <dbReference type="EMBL" id="HGY94206.1"/>
    </source>
</evidence>
<evidence type="ECO:0000259" key="2">
    <source>
        <dbReference type="Pfam" id="PF14342"/>
    </source>
</evidence>
<feature type="transmembrane region" description="Helical" evidence="1">
    <location>
        <begin position="205"/>
        <end position="228"/>
    </location>
</feature>
<feature type="transmembrane region" description="Helical" evidence="1">
    <location>
        <begin position="37"/>
        <end position="56"/>
    </location>
</feature>
<keyword evidence="1" id="KW-0812">Transmembrane</keyword>
<protein>
    <submittedName>
        <fullName evidence="3">DUF4396 domain-containing protein</fullName>
    </submittedName>
</protein>
<gene>
    <name evidence="3" type="ORF">ENW50_05910</name>
</gene>
<organism evidence="3">
    <name type="scientific">Acidobacterium capsulatum</name>
    <dbReference type="NCBI Taxonomy" id="33075"/>
    <lineage>
        <taxon>Bacteria</taxon>
        <taxon>Pseudomonadati</taxon>
        <taxon>Acidobacteriota</taxon>
        <taxon>Terriglobia</taxon>
        <taxon>Terriglobales</taxon>
        <taxon>Acidobacteriaceae</taxon>
        <taxon>Acidobacterium</taxon>
    </lineage>
</organism>
<dbReference type="InterPro" id="IPR025509">
    <property type="entry name" value="DUF4396"/>
</dbReference>
<keyword evidence="1" id="KW-1133">Transmembrane helix</keyword>
<feature type="domain" description="DUF4396" evidence="2">
    <location>
        <begin position="90"/>
        <end position="233"/>
    </location>
</feature>
<feature type="transmembrane region" description="Helical" evidence="1">
    <location>
        <begin position="94"/>
        <end position="120"/>
    </location>
</feature>
<keyword evidence="1" id="KW-0472">Membrane</keyword>